<evidence type="ECO:0000313" key="2">
    <source>
        <dbReference type="EMBL" id="PVE49323.1"/>
    </source>
</evidence>
<dbReference type="OrthoDB" id="7428628at2"/>
<protein>
    <submittedName>
        <fullName evidence="2">(2Fe-2S)-binding protein</fullName>
    </submittedName>
</protein>
<gene>
    <name evidence="2" type="ORF">DDE23_02655</name>
</gene>
<dbReference type="Gene3D" id="1.10.10.1100">
    <property type="entry name" value="BFD-like [2Fe-2S]-binding domain"/>
    <property type="match status" value="1"/>
</dbReference>
<dbReference type="EMBL" id="QDDR01000001">
    <property type="protein sequence ID" value="PVE49323.1"/>
    <property type="molecule type" value="Genomic_DNA"/>
</dbReference>
<dbReference type="Pfam" id="PF04324">
    <property type="entry name" value="Fer2_BFD"/>
    <property type="match status" value="1"/>
</dbReference>
<reference evidence="2 3" key="1">
    <citation type="journal article" date="2011" name="Syst. Appl. Microbiol.">
        <title>Defluviimonas denitrificans gen. nov., sp. nov., and Pararhodobacter aggregans gen. nov., sp. nov., non-phototrophic Rhodobacteraceae from the biofilter of a marine aquaculture.</title>
        <authorList>
            <person name="Foesel B.U."/>
            <person name="Drake H.L."/>
            <person name="Schramm A."/>
        </authorList>
    </citation>
    <scope>NUCLEOTIDE SEQUENCE [LARGE SCALE GENOMIC DNA]</scope>
    <source>
        <strain evidence="2 3">D1-19</strain>
    </source>
</reference>
<organism evidence="2 3">
    <name type="scientific">Pararhodobacter aggregans</name>
    <dbReference type="NCBI Taxonomy" id="404875"/>
    <lineage>
        <taxon>Bacteria</taxon>
        <taxon>Pseudomonadati</taxon>
        <taxon>Pseudomonadota</taxon>
        <taxon>Alphaproteobacteria</taxon>
        <taxon>Rhodobacterales</taxon>
        <taxon>Paracoccaceae</taxon>
        <taxon>Pararhodobacter</taxon>
    </lineage>
</organism>
<evidence type="ECO:0000259" key="1">
    <source>
        <dbReference type="Pfam" id="PF04324"/>
    </source>
</evidence>
<evidence type="ECO:0000313" key="3">
    <source>
        <dbReference type="Proteomes" id="UP000244810"/>
    </source>
</evidence>
<dbReference type="InterPro" id="IPR041854">
    <property type="entry name" value="BFD-like_2Fe2S-bd_dom_sf"/>
</dbReference>
<sequence>MIVCSCQHITDRDIHAAVDWMRAADPMTIVTPGKVYRALGKSADCGGCMSLFLSTLRSNPHTQVPMQLRGLRRAATQEERS</sequence>
<comment type="caution">
    <text evidence="2">The sequence shown here is derived from an EMBL/GenBank/DDBJ whole genome shotgun (WGS) entry which is preliminary data.</text>
</comment>
<proteinExistence type="predicted"/>
<name>A0A2T7UX13_9RHOB</name>
<dbReference type="Proteomes" id="UP000244810">
    <property type="component" value="Unassembled WGS sequence"/>
</dbReference>
<keyword evidence="3" id="KW-1185">Reference proteome</keyword>
<dbReference type="InterPro" id="IPR007419">
    <property type="entry name" value="BFD-like_2Fe2S-bd_dom"/>
</dbReference>
<dbReference type="RefSeq" id="WP_107749827.1">
    <property type="nucleotide sequence ID" value="NZ_JBLWSZ010000006.1"/>
</dbReference>
<feature type="domain" description="BFD-like [2Fe-2S]-binding" evidence="1">
    <location>
        <begin position="2"/>
        <end position="49"/>
    </location>
</feature>
<dbReference type="AlphaFoldDB" id="A0A2T7UX13"/>
<accession>A0A2T7UX13</accession>